<dbReference type="Proteomes" id="UP000829925">
    <property type="component" value="Chromosome"/>
</dbReference>
<sequence length="223" mass="25047">MLAQVASADTSARVAEASLRQQYERALRNEWSLYNGPEYVDYVRRNTKGHRFFGSPDEQLATVTYGGTTYAKIPLRYDLVRQQLVLRPYQDDHQIQLVDELVEQFSIGGHTFVRLGAEAPGRGRFYDVLVEGPVSVLASHHKNYSVRTAATAIEGEITAATDYYIRKEGVYHSVKKAKDVVRLFPEHRAALRSYLQANKVAGREQAIVALVRYQAGLPTASSQ</sequence>
<dbReference type="EMBL" id="CP095053">
    <property type="protein sequence ID" value="UOR05905.1"/>
    <property type="molecule type" value="Genomic_DNA"/>
</dbReference>
<organism evidence="1 2">
    <name type="scientific">Hymenobacter aerilatus</name>
    <dbReference type="NCBI Taxonomy" id="2932251"/>
    <lineage>
        <taxon>Bacteria</taxon>
        <taxon>Pseudomonadati</taxon>
        <taxon>Bacteroidota</taxon>
        <taxon>Cytophagia</taxon>
        <taxon>Cytophagales</taxon>
        <taxon>Hymenobacteraceae</taxon>
        <taxon>Hymenobacter</taxon>
    </lineage>
</organism>
<protein>
    <submittedName>
        <fullName evidence="1">Uncharacterized protein</fullName>
    </submittedName>
</protein>
<dbReference type="AlphaFoldDB" id="A0A8T9SVJ4"/>
<dbReference type="RefSeq" id="WP_245094552.1">
    <property type="nucleotide sequence ID" value="NZ_CP095053.1"/>
</dbReference>
<name>A0A8T9SVJ4_9BACT</name>
<gene>
    <name evidence="1" type="ORF">MUN82_02110</name>
</gene>
<proteinExistence type="predicted"/>
<keyword evidence="2" id="KW-1185">Reference proteome</keyword>
<evidence type="ECO:0000313" key="1">
    <source>
        <dbReference type="EMBL" id="UOR05905.1"/>
    </source>
</evidence>
<dbReference type="KEGG" id="haei:MUN82_02110"/>
<reference evidence="1 2" key="1">
    <citation type="submission" date="2022-04" db="EMBL/GenBank/DDBJ databases">
        <title>Hymenobacter sp. isolated from the air.</title>
        <authorList>
            <person name="Won M."/>
            <person name="Lee C.-M."/>
            <person name="Woen H.-Y."/>
            <person name="Kwon S.-W."/>
        </authorList>
    </citation>
    <scope>NUCLEOTIDE SEQUENCE [LARGE SCALE GENOMIC DNA]</scope>
    <source>
        <strain evidence="2">5413 J-13</strain>
    </source>
</reference>
<accession>A0A8T9SVJ4</accession>
<evidence type="ECO:0000313" key="2">
    <source>
        <dbReference type="Proteomes" id="UP000829925"/>
    </source>
</evidence>